<sequence length="107" mass="12317">MASDFYLCYRVGHEGKFGQELLDRKLRYANNSRYRSGVMTRKEAYLGEHISFTLSKTGSLIDLNQPKCPEGLEVFYYLGAPDCIRLKCLFCELIEIRMCEVDGFKGV</sequence>
<name>A0A7N5JH40_AILME</name>
<evidence type="ECO:0000313" key="6">
    <source>
        <dbReference type="Ensembl" id="ENSAMEP00000023333.1"/>
    </source>
</evidence>
<evidence type="ECO:0000256" key="1">
    <source>
        <dbReference type="ARBA" id="ARBA00004123"/>
    </source>
</evidence>
<reference evidence="6 7" key="1">
    <citation type="journal article" date="2010" name="Nature">
        <title>The sequence and de novo assembly of the giant panda genome.</title>
        <authorList>
            <person name="Li R."/>
            <person name="Fan W."/>
            <person name="Tian G."/>
            <person name="Zhu H."/>
            <person name="He L."/>
            <person name="Cai J."/>
            <person name="Huang Q."/>
            <person name="Cai Q."/>
            <person name="Li B."/>
            <person name="Bai Y."/>
            <person name="Zhang Z."/>
            <person name="Zhang Y."/>
            <person name="Wang W."/>
            <person name="Li J."/>
            <person name="Wei F."/>
            <person name="Li H."/>
            <person name="Jian M."/>
            <person name="Li J."/>
            <person name="Zhang Z."/>
            <person name="Nielsen R."/>
            <person name="Li D."/>
            <person name="Gu W."/>
            <person name="Yang Z."/>
            <person name="Xuan Z."/>
            <person name="Ryder O.A."/>
            <person name="Leung F.C."/>
            <person name="Zhou Y."/>
            <person name="Cao J."/>
            <person name="Sun X."/>
            <person name="Fu Y."/>
            <person name="Fang X."/>
            <person name="Guo X."/>
            <person name="Wang B."/>
            <person name="Hou R."/>
            <person name="Shen F."/>
            <person name="Mu B."/>
            <person name="Ni P."/>
            <person name="Lin R."/>
            <person name="Qian W."/>
            <person name="Wang G."/>
            <person name="Yu C."/>
            <person name="Nie W."/>
            <person name="Wang J."/>
            <person name="Wu Z."/>
            <person name="Liang H."/>
            <person name="Min J."/>
            <person name="Wu Q."/>
            <person name="Cheng S."/>
            <person name="Ruan J."/>
            <person name="Wang M."/>
            <person name="Shi Z."/>
            <person name="Wen M."/>
            <person name="Liu B."/>
            <person name="Ren X."/>
            <person name="Zheng H."/>
            <person name="Dong D."/>
            <person name="Cook K."/>
            <person name="Shan G."/>
            <person name="Zhang H."/>
            <person name="Kosiol C."/>
            <person name="Xie X."/>
            <person name="Lu Z."/>
            <person name="Zheng H."/>
            <person name="Li Y."/>
            <person name="Steiner C.C."/>
            <person name="Lam T.T."/>
            <person name="Lin S."/>
            <person name="Zhang Q."/>
            <person name="Li G."/>
            <person name="Tian J."/>
            <person name="Gong T."/>
            <person name="Liu H."/>
            <person name="Zhang D."/>
            <person name="Fang L."/>
            <person name="Ye C."/>
            <person name="Zhang J."/>
            <person name="Hu W."/>
            <person name="Xu A."/>
            <person name="Ren Y."/>
            <person name="Zhang G."/>
            <person name="Bruford M.W."/>
            <person name="Li Q."/>
            <person name="Ma L."/>
            <person name="Guo Y."/>
            <person name="An N."/>
            <person name="Hu Y."/>
            <person name="Zheng Y."/>
            <person name="Shi Y."/>
            <person name="Li Z."/>
            <person name="Liu Q."/>
            <person name="Chen Y."/>
            <person name="Zhao J."/>
            <person name="Qu N."/>
            <person name="Zhao S."/>
            <person name="Tian F."/>
            <person name="Wang X."/>
            <person name="Wang H."/>
            <person name="Xu L."/>
            <person name="Liu X."/>
            <person name="Vinar T."/>
            <person name="Wang Y."/>
            <person name="Lam T.W."/>
            <person name="Yiu S.M."/>
            <person name="Liu S."/>
            <person name="Zhang H."/>
            <person name="Li D."/>
            <person name="Huang Y."/>
            <person name="Wang X."/>
            <person name="Yang G."/>
            <person name="Jiang Z."/>
            <person name="Wang J."/>
            <person name="Qin N."/>
            <person name="Li L."/>
            <person name="Li J."/>
            <person name="Bolund L."/>
            <person name="Kristiansen K."/>
            <person name="Wong G.K."/>
            <person name="Olson M."/>
            <person name="Zhang X."/>
            <person name="Li S."/>
            <person name="Yang H."/>
            <person name="Wang J."/>
            <person name="Wang J."/>
        </authorList>
    </citation>
    <scope>NUCLEOTIDE SEQUENCE [LARGE SCALE GENOMIC DNA]</scope>
</reference>
<organism evidence="6 7">
    <name type="scientific">Ailuropoda melanoleuca</name>
    <name type="common">Giant panda</name>
    <dbReference type="NCBI Taxonomy" id="9646"/>
    <lineage>
        <taxon>Eukaryota</taxon>
        <taxon>Metazoa</taxon>
        <taxon>Chordata</taxon>
        <taxon>Craniata</taxon>
        <taxon>Vertebrata</taxon>
        <taxon>Euteleostomi</taxon>
        <taxon>Mammalia</taxon>
        <taxon>Eutheria</taxon>
        <taxon>Laurasiatheria</taxon>
        <taxon>Carnivora</taxon>
        <taxon>Caniformia</taxon>
        <taxon>Ursidae</taxon>
        <taxon>Ailuropoda</taxon>
    </lineage>
</organism>
<evidence type="ECO:0000256" key="5">
    <source>
        <dbReference type="ARBA" id="ARBA00023242"/>
    </source>
</evidence>
<dbReference type="Proteomes" id="UP000008912">
    <property type="component" value="Unassembled WGS sequence"/>
</dbReference>
<dbReference type="GO" id="GO:0035145">
    <property type="term" value="C:exon-exon junction complex"/>
    <property type="evidence" value="ECO:0007669"/>
    <property type="project" value="InterPro"/>
</dbReference>
<proteinExistence type="inferred from homology"/>
<keyword evidence="3" id="KW-0747">Spliceosome</keyword>
<keyword evidence="4" id="KW-0509">mRNA transport</keyword>
<comment type="subcellular location">
    <subcellularLocation>
        <location evidence="1">Nucleus</location>
    </subcellularLocation>
</comment>
<reference evidence="6" key="3">
    <citation type="submission" date="2025-09" db="UniProtKB">
        <authorList>
            <consortium name="Ensembl"/>
        </authorList>
    </citation>
    <scope>IDENTIFICATION</scope>
</reference>
<dbReference type="SUPFAM" id="SSF89817">
    <property type="entry name" value="Mago nashi protein"/>
    <property type="match status" value="1"/>
</dbReference>
<dbReference type="InterPro" id="IPR004023">
    <property type="entry name" value="Mago_nashi"/>
</dbReference>
<dbReference type="GO" id="GO:0008380">
    <property type="term" value="P:RNA splicing"/>
    <property type="evidence" value="ECO:0007669"/>
    <property type="project" value="InterPro"/>
</dbReference>
<keyword evidence="4" id="KW-0813">Transport</keyword>
<dbReference type="Gene3D" id="3.30.1560.10">
    <property type="entry name" value="Mago nashi"/>
    <property type="match status" value="2"/>
</dbReference>
<dbReference type="PANTHER" id="PTHR12638">
    <property type="entry name" value="PROTEIN MAGO NASHI HOMOLOG"/>
    <property type="match status" value="1"/>
</dbReference>
<dbReference type="Pfam" id="PF02792">
    <property type="entry name" value="Mago_nashi"/>
    <property type="match status" value="2"/>
</dbReference>
<evidence type="ECO:0000256" key="2">
    <source>
        <dbReference type="ARBA" id="ARBA00009270"/>
    </source>
</evidence>
<dbReference type="AlphaFoldDB" id="A0A7N5JH40"/>
<evidence type="ECO:0000256" key="4">
    <source>
        <dbReference type="ARBA" id="ARBA00022816"/>
    </source>
</evidence>
<dbReference type="Ensembl" id="ENSAMET00000032619.1">
    <property type="protein sequence ID" value="ENSAMEP00000023333.1"/>
    <property type="gene ID" value="ENSAMEG00000025032.1"/>
</dbReference>
<comment type="similarity">
    <text evidence="2">Belongs to the mago nashi family.</text>
</comment>
<dbReference type="InterPro" id="IPR036605">
    <property type="entry name" value="Mago_nashi_sf"/>
</dbReference>
<keyword evidence="3" id="KW-0508">mRNA splicing</keyword>
<dbReference type="PANTHER" id="PTHR12638:SF0">
    <property type="entry name" value="MAGO HOMOLOG, EXON JUNCTION COMPLEX SUBUNIT-RELATED"/>
    <property type="match status" value="1"/>
</dbReference>
<keyword evidence="5" id="KW-0539">Nucleus</keyword>
<keyword evidence="7" id="KW-1185">Reference proteome</keyword>
<reference evidence="6" key="2">
    <citation type="submission" date="2025-08" db="UniProtKB">
        <authorList>
            <consortium name="Ensembl"/>
        </authorList>
    </citation>
    <scope>IDENTIFICATION</scope>
</reference>
<dbReference type="InParanoid" id="A0A7N5JH40"/>
<keyword evidence="3" id="KW-0507">mRNA processing</keyword>
<evidence type="ECO:0000313" key="7">
    <source>
        <dbReference type="Proteomes" id="UP000008912"/>
    </source>
</evidence>
<evidence type="ECO:0000256" key="3">
    <source>
        <dbReference type="ARBA" id="ARBA00022728"/>
    </source>
</evidence>
<accession>A0A7N5JH40</accession>
<protein>
    <submittedName>
        <fullName evidence="6">Uncharacterized protein</fullName>
    </submittedName>
</protein>
<dbReference type="GO" id="GO:0071013">
    <property type="term" value="C:catalytic step 2 spliceosome"/>
    <property type="evidence" value="ECO:0007669"/>
    <property type="project" value="TreeGrafter"/>
</dbReference>
<dbReference type="GO" id="GO:0051028">
    <property type="term" value="P:mRNA transport"/>
    <property type="evidence" value="ECO:0007669"/>
    <property type="project" value="UniProtKB-KW"/>
</dbReference>